<proteinExistence type="predicted"/>
<accession>A0AAD0X933</accession>
<gene>
    <name evidence="2" type="ORF">LP667_13260</name>
</gene>
<name>A0AAD0X933_9LACO</name>
<dbReference type="AlphaFoldDB" id="A0AAD0X933"/>
<keyword evidence="1" id="KW-0732">Signal</keyword>
<organism evidence="2 3">
    <name type="scientific">Lactiplantibacillus paraplantarum</name>
    <dbReference type="NCBI Taxonomy" id="60520"/>
    <lineage>
        <taxon>Bacteria</taxon>
        <taxon>Bacillati</taxon>
        <taxon>Bacillota</taxon>
        <taxon>Bacilli</taxon>
        <taxon>Lactobacillales</taxon>
        <taxon>Lactobacillaceae</taxon>
        <taxon>Lactiplantibacillus</taxon>
    </lineage>
</organism>
<dbReference type="Proteomes" id="UP000277896">
    <property type="component" value="Chromosome"/>
</dbReference>
<evidence type="ECO:0000313" key="2">
    <source>
        <dbReference type="EMBL" id="AYJ39699.1"/>
    </source>
</evidence>
<dbReference type="NCBIfam" id="TIGR03715">
    <property type="entry name" value="KxYKxGKxW"/>
    <property type="match status" value="1"/>
</dbReference>
<dbReference type="InterPro" id="IPR022263">
    <property type="entry name" value="KxYKxGKxW"/>
</dbReference>
<dbReference type="Pfam" id="PF19258">
    <property type="entry name" value="KxYKxGKxW_sig"/>
    <property type="match status" value="1"/>
</dbReference>
<protein>
    <submittedName>
        <fullName evidence="2">Uncharacterized protein</fullName>
    </submittedName>
</protein>
<sequence>MNFKSQNPIDVSQSERFKLYKSGKLWLVAGLTFFSFLGGSVLSNTNVHADTTTVATATSSAASTSSQIATSTATSDATTKATAVAASATTQVTSASTRRPVKLRQLHRVPRRAKLLAPPLAPLLVSQLNLRPARQQALQLVPLVKQVRRRAKRLVLPQVRLQPAK</sequence>
<dbReference type="RefSeq" id="WP_056988346.1">
    <property type="nucleotide sequence ID" value="NZ_BJZG01000009.1"/>
</dbReference>
<reference evidence="2 3" key="1">
    <citation type="submission" date="2018-10" db="EMBL/GenBank/DDBJ databases">
        <title>Genome seuquencing of Lactobacillus species.</title>
        <authorList>
            <person name="Baek C."/>
            <person name="Yi H."/>
        </authorList>
    </citation>
    <scope>NUCLEOTIDE SEQUENCE [LARGE SCALE GENOMIC DNA]</scope>
    <source>
        <strain evidence="2 3">DSM 10667</strain>
    </source>
</reference>
<dbReference type="EMBL" id="CP032744">
    <property type="protein sequence ID" value="AYJ39699.1"/>
    <property type="molecule type" value="Genomic_DNA"/>
</dbReference>
<evidence type="ECO:0000313" key="3">
    <source>
        <dbReference type="Proteomes" id="UP000277896"/>
    </source>
</evidence>
<evidence type="ECO:0000256" key="1">
    <source>
        <dbReference type="ARBA" id="ARBA00022729"/>
    </source>
</evidence>